<evidence type="ECO:0000313" key="2">
    <source>
        <dbReference type="EMBL" id="MFC3098049.1"/>
    </source>
</evidence>
<sequence length="53" mass="6068">MVDIFTLALTHGLMAFAAWRLIQRDELDEEGEGQPRSRWLKKRAPTSPAERDG</sequence>
<keyword evidence="3" id="KW-1185">Reference proteome</keyword>
<feature type="region of interest" description="Disordered" evidence="1">
    <location>
        <begin position="29"/>
        <end position="53"/>
    </location>
</feature>
<evidence type="ECO:0000313" key="3">
    <source>
        <dbReference type="Proteomes" id="UP001595456"/>
    </source>
</evidence>
<protein>
    <submittedName>
        <fullName evidence="2">Uncharacterized protein</fullName>
    </submittedName>
</protein>
<dbReference type="EMBL" id="JBHRST010000013">
    <property type="protein sequence ID" value="MFC3098049.1"/>
    <property type="molecule type" value="Genomic_DNA"/>
</dbReference>
<proteinExistence type="predicted"/>
<reference evidence="3" key="1">
    <citation type="journal article" date="2019" name="Int. J. Syst. Evol. Microbiol.">
        <title>The Global Catalogue of Microorganisms (GCM) 10K type strain sequencing project: providing services to taxonomists for standard genome sequencing and annotation.</title>
        <authorList>
            <consortium name="The Broad Institute Genomics Platform"/>
            <consortium name="The Broad Institute Genome Sequencing Center for Infectious Disease"/>
            <person name="Wu L."/>
            <person name="Ma J."/>
        </authorList>
    </citation>
    <scope>NUCLEOTIDE SEQUENCE [LARGE SCALE GENOMIC DNA]</scope>
    <source>
        <strain evidence="3">KCTC 52607</strain>
    </source>
</reference>
<dbReference type="Proteomes" id="UP001595456">
    <property type="component" value="Unassembled WGS sequence"/>
</dbReference>
<organism evidence="2 3">
    <name type="scientific">Alteraurantiacibacter palmitatis</name>
    <dbReference type="NCBI Taxonomy" id="2054628"/>
    <lineage>
        <taxon>Bacteria</taxon>
        <taxon>Pseudomonadati</taxon>
        <taxon>Pseudomonadota</taxon>
        <taxon>Alphaproteobacteria</taxon>
        <taxon>Sphingomonadales</taxon>
        <taxon>Erythrobacteraceae</taxon>
        <taxon>Alteraurantiacibacter</taxon>
    </lineage>
</organism>
<gene>
    <name evidence="2" type="ORF">ACFODU_09590</name>
</gene>
<name>A0ABV7E5M2_9SPHN</name>
<dbReference type="RefSeq" id="WP_336925405.1">
    <property type="nucleotide sequence ID" value="NZ_JBANRO010000004.1"/>
</dbReference>
<accession>A0ABV7E5M2</accession>
<comment type="caution">
    <text evidence="2">The sequence shown here is derived from an EMBL/GenBank/DDBJ whole genome shotgun (WGS) entry which is preliminary data.</text>
</comment>
<evidence type="ECO:0000256" key="1">
    <source>
        <dbReference type="SAM" id="MobiDB-lite"/>
    </source>
</evidence>